<feature type="active site" description="Proton donor" evidence="15">
    <location>
        <position position="3"/>
    </location>
</feature>
<dbReference type="InterPro" id="IPR010663">
    <property type="entry name" value="Znf_FPG/IleRS"/>
</dbReference>
<evidence type="ECO:0000256" key="6">
    <source>
        <dbReference type="ARBA" id="ARBA00022771"/>
    </source>
</evidence>
<feature type="active site" description="Schiff-base intermediate with DNA" evidence="15">
    <location>
        <position position="2"/>
    </location>
</feature>
<dbReference type="SMART" id="SM01232">
    <property type="entry name" value="H2TH"/>
    <property type="match status" value="1"/>
</dbReference>
<dbReference type="PROSITE" id="PS51068">
    <property type="entry name" value="FPG_CAT"/>
    <property type="match status" value="1"/>
</dbReference>
<feature type="active site" description="Proton donor; for delta-elimination activity" evidence="15">
    <location>
        <position position="264"/>
    </location>
</feature>
<evidence type="ECO:0000256" key="4">
    <source>
        <dbReference type="ARBA" id="ARBA00022723"/>
    </source>
</evidence>
<comment type="subunit">
    <text evidence="3 15">Monomer.</text>
</comment>
<dbReference type="SUPFAM" id="SSF46946">
    <property type="entry name" value="S13-like H2TH domain"/>
    <property type="match status" value="1"/>
</dbReference>
<dbReference type="GO" id="GO:0003684">
    <property type="term" value="F:damaged DNA binding"/>
    <property type="evidence" value="ECO:0007669"/>
    <property type="project" value="InterPro"/>
</dbReference>
<dbReference type="eggNOG" id="COG0266">
    <property type="taxonomic scope" value="Bacteria"/>
</dbReference>
<dbReference type="HAMAP" id="MF_00103">
    <property type="entry name" value="Fapy_DNA_glycosyl"/>
    <property type="match status" value="1"/>
</dbReference>
<dbReference type="STRING" id="82374.NZ47_10060"/>
<keyword evidence="9 15" id="KW-0238">DNA-binding</keyword>
<dbReference type="NCBIfam" id="NF002211">
    <property type="entry name" value="PRK01103.1"/>
    <property type="match status" value="1"/>
</dbReference>
<comment type="similarity">
    <text evidence="2 15">Belongs to the FPG family.</text>
</comment>
<dbReference type="EMBL" id="JSCE01000189">
    <property type="protein sequence ID" value="KHM51524.1"/>
    <property type="molecule type" value="Genomic_DNA"/>
</dbReference>
<dbReference type="AlphaFoldDB" id="A0A0B2JV37"/>
<dbReference type="Pfam" id="PF06827">
    <property type="entry name" value="zf-FPG_IleRS"/>
    <property type="match status" value="1"/>
</dbReference>
<reference evidence="18 19" key="1">
    <citation type="journal article" date="2013" name="PLoS ONE">
        <title>Identification and characterization of three novel lipases belonging to families II and V from Anaerovibrio lipolyticus 5ST.</title>
        <authorList>
            <person name="Prive F."/>
            <person name="Kaderbhai N.N."/>
            <person name="Girdwood S."/>
            <person name="Worgan H.J."/>
            <person name="Pinloche E."/>
            <person name="Scollan N.D."/>
            <person name="Huws S.A."/>
            <person name="Newbold C.J."/>
        </authorList>
    </citation>
    <scope>NUCLEOTIDE SEQUENCE [LARGE SCALE GENOMIC DNA]</scope>
    <source>
        <strain evidence="18 19">5S</strain>
    </source>
</reference>
<keyword evidence="5 15" id="KW-0227">DNA damage</keyword>
<feature type="domain" description="FPG-type" evidence="16">
    <location>
        <begin position="240"/>
        <end position="274"/>
    </location>
</feature>
<protein>
    <recommendedName>
        <fullName evidence="15">Formamidopyrimidine-DNA glycosylase</fullName>
        <shortName evidence="15">Fapy-DNA glycosylase</shortName>
        <ecNumber evidence="15">3.2.2.23</ecNumber>
    </recommendedName>
    <alternativeName>
        <fullName evidence="15">DNA-(apurinic or apyrimidinic site) lyase MutM</fullName>
        <shortName evidence="15">AP lyase MutM</shortName>
        <ecNumber evidence="15">4.2.99.18</ecNumber>
    </alternativeName>
</protein>
<dbReference type="PROSITE" id="PS51066">
    <property type="entry name" value="ZF_FPG_2"/>
    <property type="match status" value="1"/>
</dbReference>
<keyword evidence="7 15" id="KW-0378">Hydrolase</keyword>
<dbReference type="GO" id="GO:0034039">
    <property type="term" value="F:8-oxo-7,8-dihydroguanine DNA N-glycosylase activity"/>
    <property type="evidence" value="ECO:0007669"/>
    <property type="project" value="TreeGrafter"/>
</dbReference>
<dbReference type="PANTHER" id="PTHR22993:SF9">
    <property type="entry name" value="FORMAMIDOPYRIMIDINE-DNA GLYCOSYLASE"/>
    <property type="match status" value="1"/>
</dbReference>
<evidence type="ECO:0000256" key="14">
    <source>
        <dbReference type="ARBA" id="ARBA00044632"/>
    </source>
</evidence>
<comment type="catalytic activity">
    <reaction evidence="14 15">
        <text>2'-deoxyribonucleotide-(2'-deoxyribose 5'-phosphate)-2'-deoxyribonucleotide-DNA = a 3'-end 2'-deoxyribonucleotide-(2,3-dehydro-2,3-deoxyribose 5'-phosphate)-DNA + a 5'-end 5'-phospho-2'-deoxyribonucleoside-DNA + H(+)</text>
        <dbReference type="Rhea" id="RHEA:66592"/>
        <dbReference type="Rhea" id="RHEA-COMP:13180"/>
        <dbReference type="Rhea" id="RHEA-COMP:16897"/>
        <dbReference type="Rhea" id="RHEA-COMP:17067"/>
        <dbReference type="ChEBI" id="CHEBI:15378"/>
        <dbReference type="ChEBI" id="CHEBI:136412"/>
        <dbReference type="ChEBI" id="CHEBI:157695"/>
        <dbReference type="ChEBI" id="CHEBI:167181"/>
        <dbReference type="EC" id="4.2.99.18"/>
    </reaction>
</comment>
<comment type="catalytic activity">
    <reaction evidence="1 15">
        <text>Hydrolysis of DNA containing ring-opened 7-methylguanine residues, releasing 2,6-diamino-4-hydroxy-5-(N-methyl)formamidopyrimidine.</text>
        <dbReference type="EC" id="3.2.2.23"/>
    </reaction>
</comment>
<dbReference type="InterPro" id="IPR020629">
    <property type="entry name" value="FPG_Glyclase"/>
</dbReference>
<name>A0A0B2JV37_9FIRM</name>
<evidence type="ECO:0000259" key="17">
    <source>
        <dbReference type="PROSITE" id="PS51068"/>
    </source>
</evidence>
<organism evidence="18 19">
    <name type="scientific">Anaerovibrio lipolyticus</name>
    <dbReference type="NCBI Taxonomy" id="82374"/>
    <lineage>
        <taxon>Bacteria</taxon>
        <taxon>Bacillati</taxon>
        <taxon>Bacillota</taxon>
        <taxon>Negativicutes</taxon>
        <taxon>Selenomonadales</taxon>
        <taxon>Selenomonadaceae</taxon>
        <taxon>Anaerovibrio</taxon>
    </lineage>
</organism>
<dbReference type="PROSITE" id="PS01242">
    <property type="entry name" value="ZF_FPG_1"/>
    <property type="match status" value="1"/>
</dbReference>
<feature type="binding site" evidence="15">
    <location>
        <position position="155"/>
    </location>
    <ligand>
        <name>DNA</name>
        <dbReference type="ChEBI" id="CHEBI:16991"/>
    </ligand>
</feature>
<dbReference type="GO" id="GO:0008270">
    <property type="term" value="F:zinc ion binding"/>
    <property type="evidence" value="ECO:0007669"/>
    <property type="project" value="UniProtKB-UniRule"/>
</dbReference>
<evidence type="ECO:0000256" key="10">
    <source>
        <dbReference type="ARBA" id="ARBA00023204"/>
    </source>
</evidence>
<evidence type="ECO:0000313" key="19">
    <source>
        <dbReference type="Proteomes" id="UP000030993"/>
    </source>
</evidence>
<feature type="active site" description="Proton donor; for beta-elimination activity" evidence="15">
    <location>
        <position position="59"/>
    </location>
</feature>
<dbReference type="InterPro" id="IPR035937">
    <property type="entry name" value="FPG_N"/>
</dbReference>
<dbReference type="FunFam" id="1.10.8.50:FF:000003">
    <property type="entry name" value="Formamidopyrimidine-DNA glycosylase"/>
    <property type="match status" value="1"/>
</dbReference>
<dbReference type="EC" id="4.2.99.18" evidence="15"/>
<dbReference type="NCBIfam" id="TIGR00577">
    <property type="entry name" value="fpg"/>
    <property type="match status" value="1"/>
</dbReference>
<sequence length="276" mass="31023">MPEMPELETIKRSLEPHIKGRRIDDVELLLSRQIKHPSPEEFVSRIKGQRIRELQRRGKYLILVLDNHIFLVIHLRMSGQACYCGPNDSDRKHSRIIFHLDDGARFVFADTRTLGTIYAMREDELSMINGLAELGPEPLSDDFTIEYLKDVLSGKKGKIKSFLLKQNYIAGLGNIYVDECLFLAGINPLRTPDSVTGAEAKKLHACINKVIEDGINDGGTTFRDYRDGVGGKGSHQNNLYAYGRGGQPCRKCGTIMEKIKVGGRGTVYCPKCQKLK</sequence>
<dbReference type="Gene3D" id="3.20.190.10">
    <property type="entry name" value="MutM-like, N-terminal"/>
    <property type="match status" value="1"/>
</dbReference>
<keyword evidence="11 15" id="KW-0456">Lyase</keyword>
<evidence type="ECO:0000259" key="16">
    <source>
        <dbReference type="PROSITE" id="PS51066"/>
    </source>
</evidence>
<evidence type="ECO:0000256" key="11">
    <source>
        <dbReference type="ARBA" id="ARBA00023239"/>
    </source>
</evidence>
<comment type="caution">
    <text evidence="18">The sequence shown here is derived from an EMBL/GenBank/DDBJ whole genome shotgun (WGS) entry which is preliminary data.</text>
</comment>
<dbReference type="GO" id="GO:0003690">
    <property type="term" value="F:double-stranded DNA binding"/>
    <property type="evidence" value="ECO:0007669"/>
    <property type="project" value="UniProtKB-ARBA"/>
</dbReference>
<dbReference type="EC" id="3.2.2.23" evidence="15"/>
<keyword evidence="12 15" id="KW-0511">Multifunctional enzyme</keyword>
<dbReference type="SUPFAM" id="SSF81624">
    <property type="entry name" value="N-terminal domain of MutM-like DNA repair proteins"/>
    <property type="match status" value="1"/>
</dbReference>
<evidence type="ECO:0000256" key="12">
    <source>
        <dbReference type="ARBA" id="ARBA00023268"/>
    </source>
</evidence>
<keyword evidence="10 15" id="KW-0234">DNA repair</keyword>
<keyword evidence="4 15" id="KW-0479">Metal-binding</keyword>
<dbReference type="InterPro" id="IPR015887">
    <property type="entry name" value="DNA_glyclase_Znf_dom_DNA_BS"/>
</dbReference>
<dbReference type="InterPro" id="IPR010979">
    <property type="entry name" value="Ribosomal_uS13-like_H2TH"/>
</dbReference>
<accession>A0A0B2JV37</accession>
<dbReference type="Proteomes" id="UP000030993">
    <property type="component" value="Unassembled WGS sequence"/>
</dbReference>
<dbReference type="InterPro" id="IPR012319">
    <property type="entry name" value="FPG_cat"/>
</dbReference>
<feature type="domain" description="Formamidopyrimidine-DNA glycosylase catalytic" evidence="17">
    <location>
        <begin position="2"/>
        <end position="115"/>
    </location>
</feature>
<keyword evidence="8 15" id="KW-0862">Zinc</keyword>
<comment type="cofactor">
    <cofactor evidence="15">
        <name>Zn(2+)</name>
        <dbReference type="ChEBI" id="CHEBI:29105"/>
    </cofactor>
    <text evidence="15">Binds 1 zinc ion per subunit.</text>
</comment>
<dbReference type="InterPro" id="IPR000214">
    <property type="entry name" value="Znf_DNA_glyclase/AP_lyase"/>
</dbReference>
<evidence type="ECO:0000256" key="3">
    <source>
        <dbReference type="ARBA" id="ARBA00011245"/>
    </source>
</evidence>
<feature type="binding site" evidence="15">
    <location>
        <position position="93"/>
    </location>
    <ligand>
        <name>DNA</name>
        <dbReference type="ChEBI" id="CHEBI:16991"/>
    </ligand>
</feature>
<keyword evidence="13 15" id="KW-0326">Glycosidase</keyword>
<dbReference type="Gene3D" id="1.10.8.50">
    <property type="match status" value="1"/>
</dbReference>
<dbReference type="SUPFAM" id="SSF57716">
    <property type="entry name" value="Glucocorticoid receptor-like (DNA-binding domain)"/>
    <property type="match status" value="1"/>
</dbReference>
<evidence type="ECO:0000256" key="8">
    <source>
        <dbReference type="ARBA" id="ARBA00022833"/>
    </source>
</evidence>
<evidence type="ECO:0000256" key="9">
    <source>
        <dbReference type="ARBA" id="ARBA00023125"/>
    </source>
</evidence>
<dbReference type="InterPro" id="IPR015886">
    <property type="entry name" value="H2TH_FPG"/>
</dbReference>
<dbReference type="CDD" id="cd08966">
    <property type="entry name" value="EcFpg-like_N"/>
    <property type="match status" value="1"/>
</dbReference>
<dbReference type="RefSeq" id="WP_039210084.1">
    <property type="nucleotide sequence ID" value="NZ_JSCE01000189.1"/>
</dbReference>
<evidence type="ECO:0000313" key="18">
    <source>
        <dbReference type="EMBL" id="KHM51524.1"/>
    </source>
</evidence>
<dbReference type="PANTHER" id="PTHR22993">
    <property type="entry name" value="FORMAMIDOPYRIMIDINE-DNA GLYCOSYLASE"/>
    <property type="match status" value="1"/>
</dbReference>
<evidence type="ECO:0000256" key="2">
    <source>
        <dbReference type="ARBA" id="ARBA00009409"/>
    </source>
</evidence>
<keyword evidence="6 15" id="KW-0863">Zinc-finger</keyword>
<dbReference type="GO" id="GO:0006284">
    <property type="term" value="P:base-excision repair"/>
    <property type="evidence" value="ECO:0007669"/>
    <property type="project" value="InterPro"/>
</dbReference>
<proteinExistence type="inferred from homology"/>
<evidence type="ECO:0000256" key="1">
    <source>
        <dbReference type="ARBA" id="ARBA00001668"/>
    </source>
</evidence>
<evidence type="ECO:0000256" key="7">
    <source>
        <dbReference type="ARBA" id="ARBA00022801"/>
    </source>
</evidence>
<keyword evidence="19" id="KW-1185">Reference proteome</keyword>
<dbReference type="Pfam" id="PF01149">
    <property type="entry name" value="Fapy_DNA_glyco"/>
    <property type="match status" value="1"/>
</dbReference>
<evidence type="ECO:0000256" key="15">
    <source>
        <dbReference type="HAMAP-Rule" id="MF_00103"/>
    </source>
</evidence>
<feature type="binding site" evidence="15">
    <location>
        <position position="112"/>
    </location>
    <ligand>
        <name>DNA</name>
        <dbReference type="ChEBI" id="CHEBI:16991"/>
    </ligand>
</feature>
<comment type="function">
    <text evidence="15">Involved in base excision repair of DNA damaged by oxidation or by mutagenic agents. Acts as DNA glycosylase that recognizes and removes damaged bases. Has a preference for oxidized purines, such as 7,8-dihydro-8-oxoguanine (8-oxoG). Has AP (apurinic/apyrimidinic) lyase activity and introduces nicks in the DNA strand. Cleaves the DNA backbone by beta-delta elimination to generate a single-strand break at the site of the removed base with both 3'- and 5'-phosphates.</text>
</comment>
<evidence type="ECO:0000256" key="5">
    <source>
        <dbReference type="ARBA" id="ARBA00022763"/>
    </source>
</evidence>
<evidence type="ECO:0000256" key="13">
    <source>
        <dbReference type="ARBA" id="ARBA00023295"/>
    </source>
</evidence>
<dbReference type="SMART" id="SM00898">
    <property type="entry name" value="Fapy_DNA_glyco"/>
    <property type="match status" value="1"/>
</dbReference>
<gene>
    <name evidence="15" type="primary">mutM</name>
    <name evidence="15" type="synonym">fpg</name>
    <name evidence="18" type="ORF">NZ47_10060</name>
</gene>
<dbReference type="Pfam" id="PF06831">
    <property type="entry name" value="H2TH"/>
    <property type="match status" value="1"/>
</dbReference>
<dbReference type="GO" id="GO:0140078">
    <property type="term" value="F:class I DNA-(apurinic or apyrimidinic site) endonuclease activity"/>
    <property type="evidence" value="ECO:0007669"/>
    <property type="project" value="UniProtKB-EC"/>
</dbReference>